<dbReference type="GO" id="GO:0003998">
    <property type="term" value="F:acylphosphatase activity"/>
    <property type="evidence" value="ECO:0007669"/>
    <property type="project" value="UniProtKB-EC"/>
</dbReference>
<protein>
    <recommendedName>
        <fullName evidence="2 4">acylphosphatase</fullName>
        <ecNumber evidence="2 4">3.6.1.7</ecNumber>
    </recommendedName>
</protein>
<keyword evidence="4" id="KW-0378">Hydrolase</keyword>
<dbReference type="PROSITE" id="PS00151">
    <property type="entry name" value="ACYLPHOSPHATASE_2"/>
    <property type="match status" value="1"/>
</dbReference>
<evidence type="ECO:0000259" key="6">
    <source>
        <dbReference type="PROSITE" id="PS51160"/>
    </source>
</evidence>
<dbReference type="Proteomes" id="UP000708298">
    <property type="component" value="Unassembled WGS sequence"/>
</dbReference>
<feature type="active site" evidence="4">
    <location>
        <position position="18"/>
    </location>
</feature>
<feature type="domain" description="Acylphosphatase-like" evidence="6">
    <location>
        <begin position="3"/>
        <end position="89"/>
    </location>
</feature>
<dbReference type="EC" id="3.6.1.7" evidence="2 4"/>
<sequence length="93" mass="10060">MSSKRLIISGRVQGVGYRAWMADQANTLGIDGWVRNTADGSVEALISGTADAVEELARNCRRGPRFAQVEAIEEEIAPPPEEPGFHILPSLRG</sequence>
<evidence type="ECO:0000313" key="7">
    <source>
        <dbReference type="EMBL" id="MCB8875501.1"/>
    </source>
</evidence>
<comment type="catalytic activity">
    <reaction evidence="3 4">
        <text>an acyl phosphate + H2O = a carboxylate + phosphate + H(+)</text>
        <dbReference type="Rhea" id="RHEA:14965"/>
        <dbReference type="ChEBI" id="CHEBI:15377"/>
        <dbReference type="ChEBI" id="CHEBI:15378"/>
        <dbReference type="ChEBI" id="CHEBI:29067"/>
        <dbReference type="ChEBI" id="CHEBI:43474"/>
        <dbReference type="ChEBI" id="CHEBI:59918"/>
        <dbReference type="EC" id="3.6.1.7"/>
    </reaction>
</comment>
<dbReference type="InterPro" id="IPR001792">
    <property type="entry name" value="Acylphosphatase-like_dom"/>
</dbReference>
<dbReference type="RefSeq" id="WP_227321147.1">
    <property type="nucleotide sequence ID" value="NZ_JAESVB010000003.1"/>
</dbReference>
<dbReference type="InterPro" id="IPR017968">
    <property type="entry name" value="Acylphosphatase_CS"/>
</dbReference>
<gene>
    <name evidence="7" type="ORF">ASILVAE211_09940</name>
</gene>
<evidence type="ECO:0000256" key="3">
    <source>
        <dbReference type="ARBA" id="ARBA00047645"/>
    </source>
</evidence>
<comment type="caution">
    <text evidence="7">The sequence shown here is derived from an EMBL/GenBank/DDBJ whole genome shotgun (WGS) entry which is preliminary data.</text>
</comment>
<dbReference type="InterPro" id="IPR036046">
    <property type="entry name" value="Acylphosphatase-like_dom_sf"/>
</dbReference>
<evidence type="ECO:0000256" key="2">
    <source>
        <dbReference type="ARBA" id="ARBA00012150"/>
    </source>
</evidence>
<dbReference type="EMBL" id="JAESVB010000003">
    <property type="protein sequence ID" value="MCB8875501.1"/>
    <property type="molecule type" value="Genomic_DNA"/>
</dbReference>
<dbReference type="InterPro" id="IPR020456">
    <property type="entry name" value="Acylphosphatase"/>
</dbReference>
<keyword evidence="8" id="KW-1185">Reference proteome</keyword>
<feature type="active site" evidence="4">
    <location>
        <position position="36"/>
    </location>
</feature>
<dbReference type="PRINTS" id="PR00112">
    <property type="entry name" value="ACYLPHPHTASE"/>
</dbReference>
<dbReference type="SUPFAM" id="SSF54975">
    <property type="entry name" value="Acylphosphatase/BLUF domain-like"/>
    <property type="match status" value="1"/>
</dbReference>
<dbReference type="PANTHER" id="PTHR47268">
    <property type="entry name" value="ACYLPHOSPHATASE"/>
    <property type="match status" value="1"/>
</dbReference>
<dbReference type="AlphaFoldDB" id="A0A963YQX9"/>
<reference evidence="7" key="2">
    <citation type="submission" date="2021-01" db="EMBL/GenBank/DDBJ databases">
        <authorList>
            <person name="Mieszkin S."/>
            <person name="Pouder E."/>
            <person name="Alain K."/>
        </authorList>
    </citation>
    <scope>NUCLEOTIDE SEQUENCE</scope>
    <source>
        <strain evidence="7">HW T2.11</strain>
    </source>
</reference>
<evidence type="ECO:0000256" key="1">
    <source>
        <dbReference type="ARBA" id="ARBA00005614"/>
    </source>
</evidence>
<name>A0A963YQX9_9PROT</name>
<organism evidence="7 8">
    <name type="scientific">Acidisoma silvae</name>
    <dbReference type="NCBI Taxonomy" id="2802396"/>
    <lineage>
        <taxon>Bacteria</taxon>
        <taxon>Pseudomonadati</taxon>
        <taxon>Pseudomonadota</taxon>
        <taxon>Alphaproteobacteria</taxon>
        <taxon>Acetobacterales</taxon>
        <taxon>Acidocellaceae</taxon>
        <taxon>Acidisoma</taxon>
    </lineage>
</organism>
<dbReference type="Pfam" id="PF00708">
    <property type="entry name" value="Acylphosphatase"/>
    <property type="match status" value="1"/>
</dbReference>
<dbReference type="Gene3D" id="3.30.70.100">
    <property type="match status" value="1"/>
</dbReference>
<accession>A0A963YQX9</accession>
<evidence type="ECO:0000256" key="5">
    <source>
        <dbReference type="RuleBase" id="RU004168"/>
    </source>
</evidence>
<reference evidence="7" key="1">
    <citation type="journal article" date="2021" name="Microorganisms">
        <title>Acidisoma silvae sp. nov. and Acidisomacellulosilytica sp. nov., Two Acidophilic Bacteria Isolated from Decaying Wood, Hydrolyzing Cellulose and Producing Poly-3-hydroxybutyrate.</title>
        <authorList>
            <person name="Mieszkin S."/>
            <person name="Pouder E."/>
            <person name="Uroz S."/>
            <person name="Simon-Colin C."/>
            <person name="Alain K."/>
        </authorList>
    </citation>
    <scope>NUCLEOTIDE SEQUENCE</scope>
    <source>
        <strain evidence="7">HW T2.11</strain>
    </source>
</reference>
<proteinExistence type="inferred from homology"/>
<comment type="similarity">
    <text evidence="1 5">Belongs to the acylphosphatase family.</text>
</comment>
<dbReference type="PANTHER" id="PTHR47268:SF4">
    <property type="entry name" value="ACYLPHOSPHATASE"/>
    <property type="match status" value="1"/>
</dbReference>
<dbReference type="NCBIfam" id="NF010996">
    <property type="entry name" value="PRK14421.1"/>
    <property type="match status" value="1"/>
</dbReference>
<dbReference type="PROSITE" id="PS51160">
    <property type="entry name" value="ACYLPHOSPHATASE_3"/>
    <property type="match status" value="1"/>
</dbReference>
<evidence type="ECO:0000256" key="4">
    <source>
        <dbReference type="PROSITE-ProRule" id="PRU00520"/>
    </source>
</evidence>
<evidence type="ECO:0000313" key="8">
    <source>
        <dbReference type="Proteomes" id="UP000708298"/>
    </source>
</evidence>